<keyword evidence="3 5" id="KW-0808">Transferase</keyword>
<dbReference type="PANTHER" id="PTHR11138:SF5">
    <property type="entry name" value="METHIONYL-TRNA FORMYLTRANSFERASE, MITOCHONDRIAL"/>
    <property type="match status" value="1"/>
</dbReference>
<evidence type="ECO:0000259" key="7">
    <source>
        <dbReference type="Pfam" id="PF02911"/>
    </source>
</evidence>
<organism evidence="8 9">
    <name type="scientific">Microcella pacifica</name>
    <dbReference type="NCBI Taxonomy" id="2591847"/>
    <lineage>
        <taxon>Bacteria</taxon>
        <taxon>Bacillati</taxon>
        <taxon>Actinomycetota</taxon>
        <taxon>Actinomycetes</taxon>
        <taxon>Micrococcales</taxon>
        <taxon>Microbacteriaceae</taxon>
        <taxon>Microcella</taxon>
    </lineage>
</organism>
<protein>
    <recommendedName>
        <fullName evidence="2 5">Methionyl-tRNA formyltransferase</fullName>
        <ecNumber evidence="2 5">2.1.2.9</ecNumber>
    </recommendedName>
</protein>
<dbReference type="InterPro" id="IPR036477">
    <property type="entry name" value="Formyl_transf_N_sf"/>
</dbReference>
<dbReference type="EMBL" id="VIKT02000002">
    <property type="protein sequence ID" value="NHF61961.1"/>
    <property type="molecule type" value="Genomic_DNA"/>
</dbReference>
<evidence type="ECO:0000256" key="1">
    <source>
        <dbReference type="ARBA" id="ARBA00010699"/>
    </source>
</evidence>
<feature type="domain" description="Formyl transferase C-terminal" evidence="7">
    <location>
        <begin position="200"/>
        <end position="296"/>
    </location>
</feature>
<keyword evidence="9" id="KW-1185">Reference proteome</keyword>
<dbReference type="InterPro" id="IPR005793">
    <property type="entry name" value="Formyl_trans_C"/>
</dbReference>
<dbReference type="SUPFAM" id="SSF50486">
    <property type="entry name" value="FMT C-terminal domain-like"/>
    <property type="match status" value="1"/>
</dbReference>
<dbReference type="OrthoDB" id="9802815at2"/>
<keyword evidence="4 5" id="KW-0648">Protein biosynthesis</keyword>
<dbReference type="InterPro" id="IPR002376">
    <property type="entry name" value="Formyl_transf_N"/>
</dbReference>
<dbReference type="SUPFAM" id="SSF53328">
    <property type="entry name" value="Formyltransferase"/>
    <property type="match status" value="1"/>
</dbReference>
<gene>
    <name evidence="5 8" type="primary">fmt</name>
    <name evidence="8" type="ORF">FK219_001680</name>
</gene>
<evidence type="ECO:0000259" key="6">
    <source>
        <dbReference type="Pfam" id="PF00551"/>
    </source>
</evidence>
<dbReference type="InterPro" id="IPR005794">
    <property type="entry name" value="Fmt"/>
</dbReference>
<evidence type="ECO:0000256" key="3">
    <source>
        <dbReference type="ARBA" id="ARBA00022679"/>
    </source>
</evidence>
<reference evidence="8 9" key="1">
    <citation type="submission" date="2020-03" db="EMBL/GenBank/DDBJ databases">
        <title>Chryseoglobus sp. isolated from a deep-sea seamount.</title>
        <authorList>
            <person name="Zhang D.-C."/>
        </authorList>
    </citation>
    <scope>NUCLEOTIDE SEQUENCE [LARGE SCALE GENOMIC DNA]</scope>
    <source>
        <strain evidence="8 9">KN1116</strain>
    </source>
</reference>
<accession>A0A9E5JN67</accession>
<comment type="function">
    <text evidence="5">Attaches a formyl group to the free amino group of methionyl-tRNA(fMet). The formyl group appears to play a dual role in the initiator identity of N-formylmethionyl-tRNA by promoting its recognition by IF2 and preventing the misappropriation of this tRNA by the elongation apparatus.</text>
</comment>
<dbReference type="Pfam" id="PF00551">
    <property type="entry name" value="Formyl_trans_N"/>
    <property type="match status" value="1"/>
</dbReference>
<feature type="binding site" evidence="5">
    <location>
        <begin position="107"/>
        <end position="110"/>
    </location>
    <ligand>
        <name>(6S)-5,6,7,8-tetrahydrofolate</name>
        <dbReference type="ChEBI" id="CHEBI:57453"/>
    </ligand>
</feature>
<dbReference type="Gene3D" id="3.40.50.12230">
    <property type="match status" value="1"/>
</dbReference>
<evidence type="ECO:0000256" key="4">
    <source>
        <dbReference type="ARBA" id="ARBA00022917"/>
    </source>
</evidence>
<dbReference type="CDD" id="cd08704">
    <property type="entry name" value="Met_tRNA_FMT_C"/>
    <property type="match status" value="1"/>
</dbReference>
<dbReference type="InterPro" id="IPR044135">
    <property type="entry name" value="Met-tRNA-FMT_C"/>
</dbReference>
<evidence type="ECO:0000313" key="8">
    <source>
        <dbReference type="EMBL" id="NHF61961.1"/>
    </source>
</evidence>
<sequence length="305" mass="32907">MSIAFAGSPSAAVPTLRALSAGQHTLRTVITRPATPQGRKRVLTPTPVAVEARRLGLPVLEATRLHDLERELLREPVDLGVIVAYGSLVREPLLSWPRLGWINLHFSLLPRWRGAAPVQRSLIAGDEETGATVFQLTPGLDDGDWYAQHREPVVSGTTAGALLERLSESGAQLTSQVVDELASGRARAHAQEGEVTLAPKLTRDDGRLDWSEDARIVLARWSGVTPEPGAWTTVEDAHVVKILDLAPADDAPHLAVGAVARDAGRIIVGARDASLELRRVQPAGKQAMPAADWSRGWGVEPPRFR</sequence>
<name>A0A9E5JN67_9MICO</name>
<comment type="caution">
    <text evidence="8">The sequence shown here is derived from an EMBL/GenBank/DDBJ whole genome shotgun (WGS) entry which is preliminary data.</text>
</comment>
<comment type="similarity">
    <text evidence="1 5">Belongs to the Fmt family.</text>
</comment>
<dbReference type="Proteomes" id="UP000818266">
    <property type="component" value="Unassembled WGS sequence"/>
</dbReference>
<dbReference type="CDD" id="cd08646">
    <property type="entry name" value="FMT_core_Met-tRNA-FMT_N"/>
    <property type="match status" value="1"/>
</dbReference>
<dbReference type="AlphaFoldDB" id="A0A9E5JN67"/>
<proteinExistence type="inferred from homology"/>
<dbReference type="EC" id="2.1.2.9" evidence="2 5"/>
<dbReference type="InterPro" id="IPR011034">
    <property type="entry name" value="Formyl_transferase-like_C_sf"/>
</dbReference>
<dbReference type="GO" id="GO:0004479">
    <property type="term" value="F:methionyl-tRNA formyltransferase activity"/>
    <property type="evidence" value="ECO:0007669"/>
    <property type="project" value="UniProtKB-UniRule"/>
</dbReference>
<dbReference type="HAMAP" id="MF_00182">
    <property type="entry name" value="Formyl_trans"/>
    <property type="match status" value="1"/>
</dbReference>
<evidence type="ECO:0000256" key="5">
    <source>
        <dbReference type="HAMAP-Rule" id="MF_00182"/>
    </source>
</evidence>
<feature type="domain" description="Formyl transferase N-terminal" evidence="6">
    <location>
        <begin position="3"/>
        <end position="178"/>
    </location>
</feature>
<dbReference type="RefSeq" id="WP_152582949.1">
    <property type="nucleotide sequence ID" value="NZ_JAVJPO010000027.1"/>
</dbReference>
<dbReference type="GO" id="GO:0005829">
    <property type="term" value="C:cytosol"/>
    <property type="evidence" value="ECO:0007669"/>
    <property type="project" value="TreeGrafter"/>
</dbReference>
<dbReference type="InterPro" id="IPR041711">
    <property type="entry name" value="Met-tRNA-FMT_N"/>
</dbReference>
<dbReference type="Pfam" id="PF02911">
    <property type="entry name" value="Formyl_trans_C"/>
    <property type="match status" value="1"/>
</dbReference>
<evidence type="ECO:0000256" key="2">
    <source>
        <dbReference type="ARBA" id="ARBA00012261"/>
    </source>
</evidence>
<dbReference type="PANTHER" id="PTHR11138">
    <property type="entry name" value="METHIONYL-TRNA FORMYLTRANSFERASE"/>
    <property type="match status" value="1"/>
</dbReference>
<evidence type="ECO:0000313" key="9">
    <source>
        <dbReference type="Proteomes" id="UP000818266"/>
    </source>
</evidence>
<dbReference type="NCBIfam" id="TIGR00460">
    <property type="entry name" value="fmt"/>
    <property type="match status" value="1"/>
</dbReference>
<comment type="catalytic activity">
    <reaction evidence="5">
        <text>L-methionyl-tRNA(fMet) + (6R)-10-formyltetrahydrofolate = N-formyl-L-methionyl-tRNA(fMet) + (6S)-5,6,7,8-tetrahydrofolate + H(+)</text>
        <dbReference type="Rhea" id="RHEA:24380"/>
        <dbReference type="Rhea" id="RHEA-COMP:9952"/>
        <dbReference type="Rhea" id="RHEA-COMP:9953"/>
        <dbReference type="ChEBI" id="CHEBI:15378"/>
        <dbReference type="ChEBI" id="CHEBI:57453"/>
        <dbReference type="ChEBI" id="CHEBI:78530"/>
        <dbReference type="ChEBI" id="CHEBI:78844"/>
        <dbReference type="ChEBI" id="CHEBI:195366"/>
        <dbReference type="EC" id="2.1.2.9"/>
    </reaction>
</comment>